<dbReference type="Gene3D" id="3.10.580.10">
    <property type="entry name" value="CBS-domain"/>
    <property type="match status" value="1"/>
</dbReference>
<dbReference type="GO" id="GO:0006508">
    <property type="term" value="P:proteolysis"/>
    <property type="evidence" value="ECO:0007669"/>
    <property type="project" value="UniProtKB-KW"/>
</dbReference>
<dbReference type="SUPFAM" id="SSF54631">
    <property type="entry name" value="CBS-domain pair"/>
    <property type="match status" value="1"/>
</dbReference>
<accession>A0A6V8P594</accession>
<dbReference type="RefSeq" id="WP_176229069.1">
    <property type="nucleotide sequence ID" value="NZ_BLRY01000040.1"/>
</dbReference>
<dbReference type="InterPro" id="IPR046342">
    <property type="entry name" value="CBS_dom_sf"/>
</dbReference>
<gene>
    <name evidence="19" type="ORF">HKBW3S33_00920</name>
    <name evidence="20" type="ORF">HKBW3S43_00052</name>
</gene>
<evidence type="ECO:0000256" key="11">
    <source>
        <dbReference type="ARBA" id="ARBA00023049"/>
    </source>
</evidence>
<comment type="subcellular location">
    <subcellularLocation>
        <location evidence="1 14">Cell membrane</location>
        <topology evidence="1 14">Multi-pass membrane protein</topology>
    </subcellularLocation>
</comment>
<comment type="caution">
    <text evidence="19">The sequence shown here is derived from an EMBL/GenBank/DDBJ whole genome shotgun (WGS) entry which is preliminary data.</text>
</comment>
<feature type="transmembrane region" description="Helical" evidence="14">
    <location>
        <begin position="20"/>
        <end position="38"/>
    </location>
</feature>
<evidence type="ECO:0000256" key="9">
    <source>
        <dbReference type="ARBA" id="ARBA00022833"/>
    </source>
</evidence>
<comment type="similarity">
    <text evidence="2 14">Belongs to the peptidase M50B family.</text>
</comment>
<evidence type="ECO:0000256" key="15">
    <source>
        <dbReference type="PIRSR" id="PIRSR006404-1"/>
    </source>
</evidence>
<dbReference type="GO" id="GO:0005886">
    <property type="term" value="C:plasma membrane"/>
    <property type="evidence" value="ECO:0007669"/>
    <property type="project" value="UniProtKB-SubCell"/>
</dbReference>
<dbReference type="SMART" id="SM00116">
    <property type="entry name" value="CBS"/>
    <property type="match status" value="2"/>
</dbReference>
<dbReference type="PROSITE" id="PS51371">
    <property type="entry name" value="CBS"/>
    <property type="match status" value="1"/>
</dbReference>
<evidence type="ECO:0000313" key="22">
    <source>
        <dbReference type="Proteomes" id="UP000591948"/>
    </source>
</evidence>
<dbReference type="InterPro" id="IPR016483">
    <property type="entry name" value="UCP006404_Pept_M50_CBS"/>
</dbReference>
<dbReference type="EMBL" id="BLRY01000040">
    <property type="protein sequence ID" value="GFP27507.1"/>
    <property type="molecule type" value="Genomic_DNA"/>
</dbReference>
<dbReference type="Proteomes" id="UP000576480">
    <property type="component" value="Unassembled WGS sequence"/>
</dbReference>
<evidence type="ECO:0000256" key="6">
    <source>
        <dbReference type="ARBA" id="ARBA00022723"/>
    </source>
</evidence>
<feature type="transmembrane region" description="Helical" evidence="14">
    <location>
        <begin position="189"/>
        <end position="210"/>
    </location>
</feature>
<keyword evidence="4 14" id="KW-0645">Protease</keyword>
<dbReference type="CDD" id="cd06164">
    <property type="entry name" value="S2P-M50_SpoIVFB_CBS"/>
    <property type="match status" value="1"/>
</dbReference>
<keyword evidence="13 14" id="KW-0472">Membrane</keyword>
<evidence type="ECO:0000256" key="5">
    <source>
        <dbReference type="ARBA" id="ARBA00022692"/>
    </source>
</evidence>
<keyword evidence="22" id="KW-1185">Reference proteome</keyword>
<reference evidence="21 22" key="1">
    <citation type="journal article" date="2020" name="Front. Microbiol.">
        <title>Single-cell genomics of novel Actinobacteria with the Wood-Ljungdahl pathway discovered in a serpentinizing system.</title>
        <authorList>
            <person name="Merino N."/>
            <person name="Kawai M."/>
            <person name="Boyd E.S."/>
            <person name="Colman D.R."/>
            <person name="McGlynn S.E."/>
            <person name="Nealson K.H."/>
            <person name="Kurokawa K."/>
            <person name="Hongoh Y."/>
        </authorList>
    </citation>
    <scope>NUCLEOTIDE SEQUENCE [LARGE SCALE GENOMIC DNA]</scope>
    <source>
        <strain evidence="19 22">S33</strain>
        <strain evidence="20 21">S43</strain>
    </source>
</reference>
<evidence type="ECO:0000259" key="18">
    <source>
        <dbReference type="PROSITE" id="PS51371"/>
    </source>
</evidence>
<evidence type="ECO:0000256" key="16">
    <source>
        <dbReference type="PIRSR" id="PIRSR006404-2"/>
    </source>
</evidence>
<keyword evidence="11 14" id="KW-0482">Metalloprotease</keyword>
<keyword evidence="10 14" id="KW-1133">Transmembrane helix</keyword>
<feature type="transmembrane region" description="Helical" evidence="14">
    <location>
        <begin position="50"/>
        <end position="67"/>
    </location>
</feature>
<dbReference type="GO" id="GO:0046872">
    <property type="term" value="F:metal ion binding"/>
    <property type="evidence" value="ECO:0007669"/>
    <property type="project" value="UniProtKB-UniRule"/>
</dbReference>
<evidence type="ECO:0000256" key="14">
    <source>
        <dbReference type="PIRNR" id="PIRNR006404"/>
    </source>
</evidence>
<feature type="transmembrane region" description="Helical" evidence="14">
    <location>
        <begin position="119"/>
        <end position="138"/>
    </location>
</feature>
<dbReference type="AlphaFoldDB" id="A0A6V8P594"/>
<keyword evidence="6 14" id="KW-0479">Metal-binding</keyword>
<keyword evidence="3 14" id="KW-1003">Cell membrane</keyword>
<evidence type="ECO:0000256" key="8">
    <source>
        <dbReference type="ARBA" id="ARBA00022801"/>
    </source>
</evidence>
<keyword evidence="5 14" id="KW-0812">Transmembrane</keyword>
<dbReference type="PANTHER" id="PTHR39188:SF3">
    <property type="entry name" value="STAGE IV SPORULATION PROTEIN FB"/>
    <property type="match status" value="1"/>
</dbReference>
<feature type="binding site" evidence="16">
    <location>
        <position position="68"/>
    </location>
    <ligand>
        <name>Zn(2+)</name>
        <dbReference type="ChEBI" id="CHEBI:29105"/>
        <note>catalytic</note>
    </ligand>
</feature>
<evidence type="ECO:0000313" key="21">
    <source>
        <dbReference type="Proteomes" id="UP000576480"/>
    </source>
</evidence>
<feature type="domain" description="CBS" evidence="18">
    <location>
        <begin position="253"/>
        <end position="309"/>
    </location>
</feature>
<evidence type="ECO:0000256" key="4">
    <source>
        <dbReference type="ARBA" id="ARBA00022670"/>
    </source>
</evidence>
<dbReference type="Pfam" id="PF02163">
    <property type="entry name" value="Peptidase_M50"/>
    <property type="match status" value="2"/>
</dbReference>
<proteinExistence type="inferred from homology"/>
<protein>
    <recommendedName>
        <fullName evidence="14">Zinc metalloprotease</fullName>
    </recommendedName>
</protein>
<evidence type="ECO:0000256" key="10">
    <source>
        <dbReference type="ARBA" id="ARBA00022989"/>
    </source>
</evidence>
<evidence type="ECO:0000256" key="2">
    <source>
        <dbReference type="ARBA" id="ARBA00007931"/>
    </source>
</evidence>
<feature type="active site" evidence="15">
    <location>
        <position position="69"/>
    </location>
</feature>
<dbReference type="InterPro" id="IPR000644">
    <property type="entry name" value="CBS_dom"/>
</dbReference>
<comment type="cofactor">
    <cofactor evidence="14 16">
        <name>Zn(2+)</name>
        <dbReference type="ChEBI" id="CHEBI:29105"/>
    </cofactor>
    <text evidence="14 16">Binds 1 zinc ion per subunit.</text>
</comment>
<evidence type="ECO:0000313" key="20">
    <source>
        <dbReference type="EMBL" id="GFP34261.1"/>
    </source>
</evidence>
<evidence type="ECO:0000256" key="3">
    <source>
        <dbReference type="ARBA" id="ARBA00022475"/>
    </source>
</evidence>
<dbReference type="Pfam" id="PF00571">
    <property type="entry name" value="CBS"/>
    <property type="match status" value="2"/>
</dbReference>
<keyword evidence="12 17" id="KW-0129">CBS domain</keyword>
<evidence type="ECO:0000256" key="17">
    <source>
        <dbReference type="PROSITE-ProRule" id="PRU00703"/>
    </source>
</evidence>
<dbReference type="PANTHER" id="PTHR39188">
    <property type="entry name" value="MEMBRANE-ASSOCIATED ZINC METALLOPROTEASE M50B"/>
    <property type="match status" value="1"/>
</dbReference>
<keyword evidence="7" id="KW-0677">Repeat</keyword>
<evidence type="ECO:0000256" key="13">
    <source>
        <dbReference type="ARBA" id="ARBA00023136"/>
    </source>
</evidence>
<keyword evidence="9 14" id="KW-0862">Zinc</keyword>
<dbReference type="PIRSF" id="PIRSF006404">
    <property type="entry name" value="UCP006404_Pept_M50_CBS"/>
    <property type="match status" value="1"/>
</dbReference>
<evidence type="ECO:0000256" key="12">
    <source>
        <dbReference type="ARBA" id="ARBA00023122"/>
    </source>
</evidence>
<name>A0A6V8P594_9ACTN</name>
<feature type="binding site" evidence="16">
    <location>
        <position position="72"/>
    </location>
    <ligand>
        <name>Zn(2+)</name>
        <dbReference type="ChEBI" id="CHEBI:29105"/>
        <note>catalytic</note>
    </ligand>
</feature>
<feature type="binding site" evidence="16">
    <location>
        <position position="167"/>
    </location>
    <ligand>
        <name>Zn(2+)</name>
        <dbReference type="ChEBI" id="CHEBI:29105"/>
        <note>catalytic</note>
    </ligand>
</feature>
<organism evidence="19 22">
    <name type="scientific">Candidatus Hakubella thermalkaliphila</name>
    <dbReference type="NCBI Taxonomy" id="2754717"/>
    <lineage>
        <taxon>Bacteria</taxon>
        <taxon>Bacillati</taxon>
        <taxon>Actinomycetota</taxon>
        <taxon>Actinomycetota incertae sedis</taxon>
        <taxon>Candidatus Hakubellales</taxon>
        <taxon>Candidatus Hakubellaceae</taxon>
        <taxon>Candidatus Hakubella</taxon>
    </lineage>
</organism>
<dbReference type="EMBL" id="BLSB01000001">
    <property type="protein sequence ID" value="GFP34261.1"/>
    <property type="molecule type" value="Genomic_DNA"/>
</dbReference>
<evidence type="ECO:0000313" key="19">
    <source>
        <dbReference type="EMBL" id="GFP27507.1"/>
    </source>
</evidence>
<evidence type="ECO:0000256" key="1">
    <source>
        <dbReference type="ARBA" id="ARBA00004651"/>
    </source>
</evidence>
<dbReference type="GO" id="GO:0008237">
    <property type="term" value="F:metallopeptidase activity"/>
    <property type="evidence" value="ECO:0007669"/>
    <property type="project" value="UniProtKB-UniRule"/>
</dbReference>
<keyword evidence="8 14" id="KW-0378">Hydrolase</keyword>
<feature type="transmembrane region" description="Helical" evidence="14">
    <location>
        <begin position="145"/>
        <end position="164"/>
    </location>
</feature>
<dbReference type="InterPro" id="IPR008915">
    <property type="entry name" value="Peptidase_M50"/>
</dbReference>
<sequence length="379" mass="43147">MYRSSIKLFTIFDIEVGINYSWFIIFGLVTLTLGTDFFPNRLPELSGWSNLFLGMVTAILFFCSVLFHELSHSLVGRQHGVPIQKISLFVFGGVAQMSKEPETPRAELLMALAGPLSSFFLALFFGGIWAIFTFLVPLRIITVPMWYLALINVALAIFNLMPGFPLDGGRVFRAILWFFTGDLKKSTRIASSLGQVFGFALIFFGFLSLFRDNWVNGLWLIVLGWFLQQAASGSYEQLVLRESLDDVYVRDIMTTQVVSVSPFIFLDELVNDWFMRYRCGRFPVVDNERIRGVITIHDVKEIPREQWSTTRVVDIVKPLDTKEVISSREGALEALRRISMEELSHLLVMDEQKVTGIVTKSDILRIMRIKAAFGGRLRP</sequence>
<evidence type="ECO:0000256" key="7">
    <source>
        <dbReference type="ARBA" id="ARBA00022737"/>
    </source>
</evidence>
<dbReference type="Proteomes" id="UP000591948">
    <property type="component" value="Unassembled WGS sequence"/>
</dbReference>